<dbReference type="EMBL" id="CVMT01000002">
    <property type="protein sequence ID" value="CRG85167.1"/>
    <property type="molecule type" value="Genomic_DNA"/>
</dbReference>
<dbReference type="Pfam" id="PF06441">
    <property type="entry name" value="EHN"/>
    <property type="match status" value="1"/>
</dbReference>
<evidence type="ECO:0000256" key="2">
    <source>
        <dbReference type="ARBA" id="ARBA00022801"/>
    </source>
</evidence>
<dbReference type="OrthoDB" id="7130006at2759"/>
<dbReference type="InterPro" id="IPR000639">
    <property type="entry name" value="Epox_hydrolase-like"/>
</dbReference>
<name>A0A0U1LPU0_TALIS</name>
<gene>
    <name evidence="4" type="primary">hyl1</name>
    <name evidence="4" type="ORF">PISL3812_02289</name>
</gene>
<dbReference type="AlphaFoldDB" id="A0A0U1LPU0"/>
<protein>
    <recommendedName>
        <fullName evidence="3">Epoxide hydrolase N-terminal domain-containing protein</fullName>
    </recommendedName>
</protein>
<evidence type="ECO:0000256" key="1">
    <source>
        <dbReference type="ARBA" id="ARBA00010088"/>
    </source>
</evidence>
<reference evidence="4 5" key="1">
    <citation type="submission" date="2015-04" db="EMBL/GenBank/DDBJ databases">
        <authorList>
            <person name="Syromyatnikov M.Y."/>
            <person name="Popov V.N."/>
        </authorList>
    </citation>
    <scope>NUCLEOTIDE SEQUENCE [LARGE SCALE GENOMIC DNA]</scope>
    <source>
        <strain evidence="4">WF-38-12</strain>
    </source>
</reference>
<dbReference type="Proteomes" id="UP000054383">
    <property type="component" value="Unassembled WGS sequence"/>
</dbReference>
<feature type="domain" description="Epoxide hydrolase N-terminal" evidence="3">
    <location>
        <begin position="20"/>
        <end position="132"/>
    </location>
</feature>
<dbReference type="InterPro" id="IPR016292">
    <property type="entry name" value="Epoxide_hydrolase"/>
</dbReference>
<sequence>MVSIPFSKLPHPIDPSVNLSPYAIAIPNAEIDKLKLLLELSPIAPPNRANSCEDGSLGIPRKDLVELAKYWQNRYDWRKWESTLNSFPQYKINIADDDSKSYNIHFFALFSENPSAVPLLLLHGWPGSIVEFLPLLFQLRSQYEPATLPFHIIMPHYVGYAFSDPPPIDRDFTHADNARLVSKLMHTLGFSESGYVVQGGDLGSATALVVASNDPACKLVHVNLLNIPPPPGVDVEADINAGKYTPEETQSLVNTMEFVKNKMTFVKLNGTQPSTAGFVIGSNPLGVLAWLGEKMTTWVDNPVETDLILTNVSMYWFSGCYPTSIYHHRLVAQGDSGPLTYGWKGVNVPLGYSWFRKELANPPKAWINHTGKVNWYRTHDKGGHFAALEMPETLWKDIQDFVGEFWGKAG</sequence>
<dbReference type="PIRSF" id="PIRSF001112">
    <property type="entry name" value="Epoxide_hydrolase"/>
    <property type="match status" value="1"/>
</dbReference>
<dbReference type="SUPFAM" id="SSF53474">
    <property type="entry name" value="alpha/beta-Hydrolases"/>
    <property type="match status" value="1"/>
</dbReference>
<evidence type="ECO:0000313" key="5">
    <source>
        <dbReference type="Proteomes" id="UP000054383"/>
    </source>
</evidence>
<comment type="similarity">
    <text evidence="1">Belongs to the peptidase S33 family.</text>
</comment>
<dbReference type="GO" id="GO:0004301">
    <property type="term" value="F:epoxide hydrolase activity"/>
    <property type="evidence" value="ECO:0007669"/>
    <property type="project" value="TreeGrafter"/>
</dbReference>
<dbReference type="InterPro" id="IPR010497">
    <property type="entry name" value="Epoxide_hydro_N"/>
</dbReference>
<evidence type="ECO:0000313" key="4">
    <source>
        <dbReference type="EMBL" id="CRG85167.1"/>
    </source>
</evidence>
<keyword evidence="5" id="KW-1185">Reference proteome</keyword>
<evidence type="ECO:0000259" key="3">
    <source>
        <dbReference type="Pfam" id="PF06441"/>
    </source>
</evidence>
<dbReference type="STRING" id="28573.A0A0U1LPU0"/>
<dbReference type="InterPro" id="IPR029058">
    <property type="entry name" value="AB_hydrolase_fold"/>
</dbReference>
<dbReference type="Gene3D" id="3.40.50.1820">
    <property type="entry name" value="alpha/beta hydrolase"/>
    <property type="match status" value="1"/>
</dbReference>
<proteinExistence type="inferred from homology"/>
<accession>A0A0U1LPU0</accession>
<dbReference type="GO" id="GO:0097176">
    <property type="term" value="P:epoxide metabolic process"/>
    <property type="evidence" value="ECO:0007669"/>
    <property type="project" value="TreeGrafter"/>
</dbReference>
<keyword evidence="2" id="KW-0378">Hydrolase</keyword>
<dbReference type="PANTHER" id="PTHR21661:SF39">
    <property type="entry name" value="HYDROLASE, PUTATIVE (AFU_ORTHOLOGUE AFUA_3G08960)-RELATED"/>
    <property type="match status" value="1"/>
</dbReference>
<dbReference type="PANTHER" id="PTHR21661">
    <property type="entry name" value="EPOXIDE HYDROLASE 1-RELATED"/>
    <property type="match status" value="1"/>
</dbReference>
<dbReference type="PRINTS" id="PR00412">
    <property type="entry name" value="EPOXHYDRLASE"/>
</dbReference>
<dbReference type="OMA" id="NIDPACK"/>
<organism evidence="4 5">
    <name type="scientific">Talaromyces islandicus</name>
    <name type="common">Penicillium islandicum</name>
    <dbReference type="NCBI Taxonomy" id="28573"/>
    <lineage>
        <taxon>Eukaryota</taxon>
        <taxon>Fungi</taxon>
        <taxon>Dikarya</taxon>
        <taxon>Ascomycota</taxon>
        <taxon>Pezizomycotina</taxon>
        <taxon>Eurotiomycetes</taxon>
        <taxon>Eurotiomycetidae</taxon>
        <taxon>Eurotiales</taxon>
        <taxon>Trichocomaceae</taxon>
        <taxon>Talaromyces</taxon>
        <taxon>Talaromyces sect. Islandici</taxon>
    </lineage>
</organism>